<dbReference type="CDD" id="cd01129">
    <property type="entry name" value="PulE-GspE-like"/>
    <property type="match status" value="1"/>
</dbReference>
<sequence>MVWTDEDPVEITQKRLHQVQINARIGWAFAAAMRAFLRADPDVIMIGEMRDEETARIAIEASLTGHLVMSTLHTNSAAESITRLLEIGMDPFTFSDSLLAILAQRLVRRLCTECRIKERLHGVELEHLADIYVKSCGNASMDRWALIAHWKMMHGDSDGQLWQYRRNGCEKCDGTGYHGRLGLHEFLMADEHLRERIRCRTPALDIIAFAGAAHHTVLSEVHCRAPAQDIGALGQAASMITLRQDGIEKMLAGLTDLSEVIAATNQ</sequence>
<organism evidence="4">
    <name type="scientific">mine drainage metagenome</name>
    <dbReference type="NCBI Taxonomy" id="410659"/>
    <lineage>
        <taxon>unclassified sequences</taxon>
        <taxon>metagenomes</taxon>
        <taxon>ecological metagenomes</taxon>
    </lineage>
</organism>
<reference evidence="4" key="1">
    <citation type="submission" date="2016-10" db="EMBL/GenBank/DDBJ databases">
        <title>Sequence of Gallionella enrichment culture.</title>
        <authorList>
            <person name="Poehlein A."/>
            <person name="Muehling M."/>
            <person name="Daniel R."/>
        </authorList>
    </citation>
    <scope>NUCLEOTIDE SEQUENCE</scope>
</reference>
<dbReference type="InterPro" id="IPR001482">
    <property type="entry name" value="T2SS/T4SS_dom"/>
</dbReference>
<evidence type="ECO:0000256" key="1">
    <source>
        <dbReference type="ARBA" id="ARBA00022741"/>
    </source>
</evidence>
<dbReference type="SUPFAM" id="SSF52540">
    <property type="entry name" value="P-loop containing nucleoside triphosphate hydrolases"/>
    <property type="match status" value="1"/>
</dbReference>
<dbReference type="GO" id="GO:0005886">
    <property type="term" value="C:plasma membrane"/>
    <property type="evidence" value="ECO:0007669"/>
    <property type="project" value="TreeGrafter"/>
</dbReference>
<proteinExistence type="predicted"/>
<name>A0A1J5QU83_9ZZZZ</name>
<dbReference type="InterPro" id="IPR027417">
    <property type="entry name" value="P-loop_NTPase"/>
</dbReference>
<evidence type="ECO:0000259" key="3">
    <source>
        <dbReference type="PROSITE" id="PS00662"/>
    </source>
</evidence>
<dbReference type="PANTHER" id="PTHR30258:SF1">
    <property type="entry name" value="PROTEIN TRANSPORT PROTEIN HOFB HOMOLOG"/>
    <property type="match status" value="1"/>
</dbReference>
<dbReference type="GO" id="GO:0005524">
    <property type="term" value="F:ATP binding"/>
    <property type="evidence" value="ECO:0007669"/>
    <property type="project" value="UniProtKB-KW"/>
</dbReference>
<keyword evidence="2" id="KW-0067">ATP-binding</keyword>
<accession>A0A1J5QU83</accession>
<dbReference type="PANTHER" id="PTHR30258">
    <property type="entry name" value="TYPE II SECRETION SYSTEM PROTEIN GSPE-RELATED"/>
    <property type="match status" value="1"/>
</dbReference>
<dbReference type="AlphaFoldDB" id="A0A1J5QU83"/>
<feature type="domain" description="Bacterial type II secretion system protein E" evidence="3">
    <location>
        <begin position="37"/>
        <end position="51"/>
    </location>
</feature>
<evidence type="ECO:0000256" key="2">
    <source>
        <dbReference type="ARBA" id="ARBA00022840"/>
    </source>
</evidence>
<dbReference type="Gene3D" id="3.40.50.300">
    <property type="entry name" value="P-loop containing nucleotide triphosphate hydrolases"/>
    <property type="match status" value="1"/>
</dbReference>
<dbReference type="PROSITE" id="PS00662">
    <property type="entry name" value="T2SP_E"/>
    <property type="match status" value="1"/>
</dbReference>
<protein>
    <submittedName>
        <fullName evidence="4">Type II secretion system protein E</fullName>
    </submittedName>
</protein>
<comment type="caution">
    <text evidence="4">The sequence shown here is derived from an EMBL/GenBank/DDBJ whole genome shotgun (WGS) entry which is preliminary data.</text>
</comment>
<evidence type="ECO:0000313" key="4">
    <source>
        <dbReference type="EMBL" id="OIQ87217.1"/>
    </source>
</evidence>
<dbReference type="EMBL" id="MLJW01000433">
    <property type="protein sequence ID" value="OIQ87217.1"/>
    <property type="molecule type" value="Genomic_DNA"/>
</dbReference>
<dbReference type="Pfam" id="PF00437">
    <property type="entry name" value="T2SSE"/>
    <property type="match status" value="1"/>
</dbReference>
<dbReference type="GO" id="GO:0016887">
    <property type="term" value="F:ATP hydrolysis activity"/>
    <property type="evidence" value="ECO:0007669"/>
    <property type="project" value="TreeGrafter"/>
</dbReference>
<keyword evidence="1" id="KW-0547">Nucleotide-binding</keyword>
<gene>
    <name evidence="4" type="primary">epsE_49</name>
    <name evidence="4" type="ORF">GALL_309050</name>
</gene>